<comment type="caution">
    <text evidence="3">The sequence shown here is derived from an EMBL/GenBank/DDBJ whole genome shotgun (WGS) entry which is preliminary data.</text>
</comment>
<gene>
    <name evidence="3" type="ORF">GBAR_LOCUS1350</name>
</gene>
<dbReference type="PANTHER" id="PTHR46844">
    <property type="entry name" value="SLR5058 PROTEIN"/>
    <property type="match status" value="1"/>
</dbReference>
<dbReference type="SUPFAM" id="SSF52540">
    <property type="entry name" value="P-loop containing nucleoside triphosphate hydrolases"/>
    <property type="match status" value="1"/>
</dbReference>
<dbReference type="Gene3D" id="3.40.50.300">
    <property type="entry name" value="P-loop containing nucleotide triphosphate hydrolases"/>
    <property type="match status" value="1"/>
</dbReference>
<evidence type="ECO:0000256" key="1">
    <source>
        <dbReference type="SAM" id="MobiDB-lite"/>
    </source>
</evidence>
<dbReference type="EMBL" id="CASHTH010000202">
    <property type="protein sequence ID" value="CAI7993898.1"/>
    <property type="molecule type" value="Genomic_DNA"/>
</dbReference>
<dbReference type="AlphaFoldDB" id="A0AA35QWP1"/>
<keyword evidence="4" id="KW-1185">Reference proteome</keyword>
<name>A0AA35QWP1_GEOBA</name>
<feature type="compositionally biased region" description="Low complexity" evidence="1">
    <location>
        <begin position="146"/>
        <end position="160"/>
    </location>
</feature>
<accession>A0AA35QWP1</accession>
<dbReference type="Proteomes" id="UP001174909">
    <property type="component" value="Unassembled WGS sequence"/>
</dbReference>
<protein>
    <submittedName>
        <fullName evidence="3">NACHT, LRR and PYD domains-containing protein 12</fullName>
    </submittedName>
</protein>
<feature type="region of interest" description="Disordered" evidence="1">
    <location>
        <begin position="1"/>
        <end position="200"/>
    </location>
</feature>
<evidence type="ECO:0000259" key="2">
    <source>
        <dbReference type="PROSITE" id="PS50837"/>
    </source>
</evidence>
<feature type="compositionally biased region" description="Acidic residues" evidence="1">
    <location>
        <begin position="35"/>
        <end position="54"/>
    </location>
</feature>
<evidence type="ECO:0000313" key="3">
    <source>
        <dbReference type="EMBL" id="CAI7993898.1"/>
    </source>
</evidence>
<dbReference type="InterPro" id="IPR027417">
    <property type="entry name" value="P-loop_NTPase"/>
</dbReference>
<feature type="non-terminal residue" evidence="3">
    <location>
        <position position="1"/>
    </location>
</feature>
<dbReference type="Pfam" id="PF05729">
    <property type="entry name" value="NACHT"/>
    <property type="match status" value="1"/>
</dbReference>
<evidence type="ECO:0000313" key="4">
    <source>
        <dbReference type="Proteomes" id="UP001174909"/>
    </source>
</evidence>
<organism evidence="3 4">
    <name type="scientific">Geodia barretti</name>
    <name type="common">Barrett's horny sponge</name>
    <dbReference type="NCBI Taxonomy" id="519541"/>
    <lineage>
        <taxon>Eukaryota</taxon>
        <taxon>Metazoa</taxon>
        <taxon>Porifera</taxon>
        <taxon>Demospongiae</taxon>
        <taxon>Heteroscleromorpha</taxon>
        <taxon>Tetractinellida</taxon>
        <taxon>Astrophorina</taxon>
        <taxon>Geodiidae</taxon>
        <taxon>Geodia</taxon>
    </lineage>
</organism>
<proteinExistence type="predicted"/>
<feature type="compositionally biased region" description="Basic and acidic residues" evidence="1">
    <location>
        <begin position="67"/>
        <end position="88"/>
    </location>
</feature>
<sequence>YAPDSTHRDPEDEEWDSDDRSEGEEDRDSEQVYSNEEEGTEADDESFAATSEDEVQGKNGKSLKRTIIADRKERQESTAGKGKEEKRGCVSPAGSLGENESLDPGCYSKDQEKKSKKRELSDPGKDQEEREIQSKKRSRRKHRESSMSPMPRGSSSPSTSQEENKKKHAPSESGCGKKKREKEKESVPSSSGTDDSSPECDIVRSLSESETKNLRKLFRCFFGKLCCGIRDPVETAAQLQAKHLLSRSTMENMITSPESQQVKAIALVRALAKKLKSHPDRIFTVIGVLIHNEGLRETGREMYREAANICPERTSVSILGKELPSSEKPLPLGNPICGDESEMIPTTAKKETLPITSLNKGDSGTVLSTAVSLSVQNSDILTKYKQYLQSCYNARALAQADKYLPTLDAPYINLAMIRRGQPYNPEQRDEFTRKTLHGGVDQILKSKTPINIEDLLTPEDSGRPVRFILVEGPPGIGKSTFAWEACRRWDEIESLRQYHTVVLLKLREKWVLNATQPSDLFRFPPKPELSTNIAEALNKSHGHNLLLVLDGFDEVSHSFHENSVVKSILCRQLLPECTIILTTRPVAKHILKSICQPRVDKHVEIIGFTEEERVRYITEVFFKEPELQVNFLKYMFHVPHIKSMMYIPLNCAIIAQVYYES</sequence>
<feature type="non-terminal residue" evidence="3">
    <location>
        <position position="661"/>
    </location>
</feature>
<dbReference type="PANTHER" id="PTHR46844:SF1">
    <property type="entry name" value="SLR5058 PROTEIN"/>
    <property type="match status" value="1"/>
</dbReference>
<dbReference type="InterPro" id="IPR007111">
    <property type="entry name" value="NACHT_NTPase"/>
</dbReference>
<reference evidence="3" key="1">
    <citation type="submission" date="2023-03" db="EMBL/GenBank/DDBJ databases">
        <authorList>
            <person name="Steffen K."/>
            <person name="Cardenas P."/>
        </authorList>
    </citation>
    <scope>NUCLEOTIDE SEQUENCE</scope>
</reference>
<feature type="compositionally biased region" description="Acidic residues" evidence="1">
    <location>
        <begin position="11"/>
        <end position="28"/>
    </location>
</feature>
<feature type="compositionally biased region" description="Basic and acidic residues" evidence="1">
    <location>
        <begin position="109"/>
        <end position="134"/>
    </location>
</feature>
<feature type="domain" description="NACHT" evidence="2">
    <location>
        <begin position="466"/>
        <end position="585"/>
    </location>
</feature>
<feature type="compositionally biased region" description="Basic and acidic residues" evidence="1">
    <location>
        <begin position="1"/>
        <end position="10"/>
    </location>
</feature>
<dbReference type="PROSITE" id="PS50837">
    <property type="entry name" value="NACHT"/>
    <property type="match status" value="1"/>
</dbReference>